<organism evidence="8 9">
    <name type="scientific">Corynebacterium deserti GIMN1.010</name>
    <dbReference type="NCBI Taxonomy" id="931089"/>
    <lineage>
        <taxon>Bacteria</taxon>
        <taxon>Bacillati</taxon>
        <taxon>Actinomycetota</taxon>
        <taxon>Actinomycetes</taxon>
        <taxon>Mycobacteriales</taxon>
        <taxon>Corynebacteriaceae</taxon>
        <taxon>Corynebacterium</taxon>
    </lineage>
</organism>
<evidence type="ECO:0000313" key="9">
    <source>
        <dbReference type="Proteomes" id="UP000068067"/>
    </source>
</evidence>
<dbReference type="Pfam" id="PF07690">
    <property type="entry name" value="MFS_1"/>
    <property type="match status" value="1"/>
</dbReference>
<keyword evidence="9" id="KW-1185">Reference proteome</keyword>
<feature type="transmembrane region" description="Helical" evidence="6">
    <location>
        <begin position="256"/>
        <end position="280"/>
    </location>
</feature>
<feature type="transmembrane region" description="Helical" evidence="6">
    <location>
        <begin position="292"/>
        <end position="313"/>
    </location>
</feature>
<reference evidence="8 9" key="1">
    <citation type="submission" date="2014-08" db="EMBL/GenBank/DDBJ databases">
        <title>Complete genome sequence of Corynebacterium deserti GIMN1.010 (=DSM 45689), isolated from desert sand in western China.</title>
        <authorList>
            <person name="Ruckert C."/>
            <person name="Albersmeier A."/>
            <person name="Kalinowski J."/>
        </authorList>
    </citation>
    <scope>NUCLEOTIDE SEQUENCE [LARGE SCALE GENOMIC DNA]</scope>
    <source>
        <strain evidence="8 9">GIMN1.010</strain>
    </source>
</reference>
<feature type="domain" description="Major facilitator superfamily (MFS) profile" evidence="7">
    <location>
        <begin position="30"/>
        <end position="447"/>
    </location>
</feature>
<dbReference type="InterPro" id="IPR020846">
    <property type="entry name" value="MFS_dom"/>
</dbReference>
<feature type="region of interest" description="Disordered" evidence="5">
    <location>
        <begin position="215"/>
        <end position="240"/>
    </location>
</feature>
<feature type="transmembrane region" description="Helical" evidence="6">
    <location>
        <begin position="183"/>
        <end position="205"/>
    </location>
</feature>
<evidence type="ECO:0000256" key="5">
    <source>
        <dbReference type="SAM" id="MobiDB-lite"/>
    </source>
</evidence>
<dbReference type="RefSeq" id="WP_053545336.1">
    <property type="nucleotide sequence ID" value="NZ_CP009220.1"/>
</dbReference>
<evidence type="ECO:0000256" key="2">
    <source>
        <dbReference type="ARBA" id="ARBA00022692"/>
    </source>
</evidence>
<feature type="transmembrane region" description="Helical" evidence="6">
    <location>
        <begin position="67"/>
        <end position="89"/>
    </location>
</feature>
<comment type="subcellular location">
    <subcellularLocation>
        <location evidence="1">Cell membrane</location>
        <topology evidence="1">Multi-pass membrane protein</topology>
    </subcellularLocation>
</comment>
<keyword evidence="3 6" id="KW-1133">Transmembrane helix</keyword>
<feature type="transmembrane region" description="Helical" evidence="6">
    <location>
        <begin position="350"/>
        <end position="371"/>
    </location>
</feature>
<feature type="compositionally biased region" description="Polar residues" evidence="5">
    <location>
        <begin position="1"/>
        <end position="14"/>
    </location>
</feature>
<dbReference type="InterPro" id="IPR050382">
    <property type="entry name" value="MFS_Na/Anion_cotransporter"/>
</dbReference>
<evidence type="ECO:0000256" key="6">
    <source>
        <dbReference type="SAM" id="Phobius"/>
    </source>
</evidence>
<evidence type="ECO:0000256" key="3">
    <source>
        <dbReference type="ARBA" id="ARBA00022989"/>
    </source>
</evidence>
<dbReference type="EMBL" id="CP009220">
    <property type="protein sequence ID" value="ALC06399.1"/>
    <property type="molecule type" value="Genomic_DNA"/>
</dbReference>
<sequence length="464" mass="49554">MKNNDQQPSPTSGPNHKPHPREKITSRALVVWAAACLVYMAAVTSRTSFGVAGVEAIDRFQVDATRIAVFTSVQVGVYAFSQIPMGLLIDKFGPRNLLAVGALVMGAGQIILGLTDIYGVAILARVLIGAGDASVFLSVMRILPFWFPLKHTPIFTQLTTGLGQMGQFISAVPFMALLGAQGWIVAFVSLGSVVALIAIAALVVVRDTPEKLQKQPKAPADALAATEGKTQPAQTDSTPVKPSLRTSLKLIIRNPLCWQGFFIHYVLMVWQNVFALMWGVPMMTLGMGLSSTQAGLVLSVNTLCMVIAGPIIGIISARTGYRRDVVAIGLSFLQAGAWLVFMLSGAPRGLLAMILVNIALGLTTPASGFGFDSIRERLDRTILAAGTGLANMGGFLSAMFAAQIVGALLDHSSHGNTYTWHDFRFAFIAVFVTWALGVTGFVIARLKGGPGRRIVAQIRHTKDH</sequence>
<dbReference type="PANTHER" id="PTHR11662">
    <property type="entry name" value="SOLUTE CARRIER FAMILY 17"/>
    <property type="match status" value="1"/>
</dbReference>
<feature type="transmembrane region" description="Helical" evidence="6">
    <location>
        <begin position="325"/>
        <end position="344"/>
    </location>
</feature>
<dbReference type="OrthoDB" id="4332123at2"/>
<dbReference type="GO" id="GO:0005886">
    <property type="term" value="C:plasma membrane"/>
    <property type="evidence" value="ECO:0007669"/>
    <property type="project" value="UniProtKB-SubCell"/>
</dbReference>
<dbReference type="Gene3D" id="1.20.1250.20">
    <property type="entry name" value="MFS general substrate transporter like domains"/>
    <property type="match status" value="2"/>
</dbReference>
<dbReference type="PROSITE" id="PS50850">
    <property type="entry name" value="MFS"/>
    <property type="match status" value="1"/>
</dbReference>
<dbReference type="CDD" id="cd06174">
    <property type="entry name" value="MFS"/>
    <property type="match status" value="1"/>
</dbReference>
<dbReference type="STRING" id="931089.CDES_10070"/>
<proteinExistence type="predicted"/>
<keyword evidence="2 6" id="KW-0812">Transmembrane</keyword>
<evidence type="ECO:0000256" key="4">
    <source>
        <dbReference type="ARBA" id="ARBA00023136"/>
    </source>
</evidence>
<dbReference type="InterPro" id="IPR011701">
    <property type="entry name" value="MFS"/>
</dbReference>
<gene>
    <name evidence="8" type="ORF">CDES_10070</name>
</gene>
<dbReference type="PATRIC" id="fig|931089.4.peg.2040"/>
<protein>
    <submittedName>
        <fullName evidence="8">Major facilitator superfamily permease</fullName>
    </submittedName>
</protein>
<feature type="transmembrane region" description="Helical" evidence="6">
    <location>
        <begin position="383"/>
        <end position="405"/>
    </location>
</feature>
<dbReference type="Proteomes" id="UP000068067">
    <property type="component" value="Chromosome"/>
</dbReference>
<dbReference type="InterPro" id="IPR036259">
    <property type="entry name" value="MFS_trans_sf"/>
</dbReference>
<dbReference type="GO" id="GO:0022857">
    <property type="term" value="F:transmembrane transporter activity"/>
    <property type="evidence" value="ECO:0007669"/>
    <property type="project" value="InterPro"/>
</dbReference>
<feature type="transmembrane region" description="Helical" evidence="6">
    <location>
        <begin position="96"/>
        <end position="114"/>
    </location>
</feature>
<evidence type="ECO:0000256" key="1">
    <source>
        <dbReference type="ARBA" id="ARBA00004651"/>
    </source>
</evidence>
<feature type="compositionally biased region" description="Polar residues" evidence="5">
    <location>
        <begin position="228"/>
        <end position="240"/>
    </location>
</feature>
<feature type="transmembrane region" description="Helical" evidence="6">
    <location>
        <begin position="425"/>
        <end position="444"/>
    </location>
</feature>
<accession>A0A0M3Q9V8</accession>
<feature type="transmembrane region" description="Helical" evidence="6">
    <location>
        <begin position="29"/>
        <end position="47"/>
    </location>
</feature>
<evidence type="ECO:0000313" key="8">
    <source>
        <dbReference type="EMBL" id="ALC06399.1"/>
    </source>
</evidence>
<name>A0A0M3Q9V8_9CORY</name>
<dbReference type="KEGG" id="cdx:CDES_10070"/>
<evidence type="ECO:0000259" key="7">
    <source>
        <dbReference type="PROSITE" id="PS50850"/>
    </source>
</evidence>
<dbReference type="SUPFAM" id="SSF103473">
    <property type="entry name" value="MFS general substrate transporter"/>
    <property type="match status" value="1"/>
</dbReference>
<feature type="transmembrane region" description="Helical" evidence="6">
    <location>
        <begin position="120"/>
        <end position="143"/>
    </location>
</feature>
<dbReference type="PANTHER" id="PTHR11662:SF399">
    <property type="entry name" value="FI19708P1-RELATED"/>
    <property type="match status" value="1"/>
</dbReference>
<keyword evidence="4 6" id="KW-0472">Membrane</keyword>
<feature type="region of interest" description="Disordered" evidence="5">
    <location>
        <begin position="1"/>
        <end position="21"/>
    </location>
</feature>
<dbReference type="AlphaFoldDB" id="A0A0M3Q9V8"/>